<keyword evidence="1" id="KW-0805">Transcription regulation</keyword>
<dbReference type="AlphaFoldDB" id="A0A0B2A3A0"/>
<evidence type="ECO:0000313" key="5">
    <source>
        <dbReference type="EMBL" id="KHK96072.1"/>
    </source>
</evidence>
<dbReference type="OrthoDB" id="9792527at2"/>
<gene>
    <name evidence="5" type="ORF">LK09_17210</name>
</gene>
<sequence length="169" mass="18751">MPLGTDYAGQDCAVARALEVVGERWTLLVVRDLFYGIRRYSDLQKHIGIPPATLTDRLTRLVDHGVVDRVPGHGARDEYVLTPKGEALWPAIFSLAQWGNENYVAPDRRMVYTHRTDGAPLTVQGTCSECGVIPDAGDIVIRKPQPEGANDPYQAALKEPHRLLEPLRV</sequence>
<dbReference type="InterPro" id="IPR036388">
    <property type="entry name" value="WH-like_DNA-bd_sf"/>
</dbReference>
<dbReference type="GO" id="GO:0003677">
    <property type="term" value="F:DNA binding"/>
    <property type="evidence" value="ECO:0007669"/>
    <property type="project" value="UniProtKB-KW"/>
</dbReference>
<dbReference type="EMBL" id="JTDK01000017">
    <property type="protein sequence ID" value="KHK96072.1"/>
    <property type="molecule type" value="Genomic_DNA"/>
</dbReference>
<evidence type="ECO:0000256" key="1">
    <source>
        <dbReference type="ARBA" id="ARBA00023015"/>
    </source>
</evidence>
<keyword evidence="2" id="KW-0238">DNA-binding</keyword>
<dbReference type="RefSeq" id="WP_039402293.1">
    <property type="nucleotide sequence ID" value="NZ_JTDK01000017.1"/>
</dbReference>
<proteinExistence type="predicted"/>
<evidence type="ECO:0000256" key="2">
    <source>
        <dbReference type="ARBA" id="ARBA00023125"/>
    </source>
</evidence>
<evidence type="ECO:0000256" key="3">
    <source>
        <dbReference type="ARBA" id="ARBA00023163"/>
    </source>
</evidence>
<evidence type="ECO:0000259" key="4">
    <source>
        <dbReference type="PROSITE" id="PS51118"/>
    </source>
</evidence>
<comment type="caution">
    <text evidence="5">The sequence shown here is derived from an EMBL/GenBank/DDBJ whole genome shotgun (WGS) entry which is preliminary data.</text>
</comment>
<name>A0A0B2A3A0_9MICO</name>
<dbReference type="InterPro" id="IPR002577">
    <property type="entry name" value="HTH_HxlR"/>
</dbReference>
<organism evidence="5 6">
    <name type="scientific">Microbacterium mangrovi</name>
    <dbReference type="NCBI Taxonomy" id="1348253"/>
    <lineage>
        <taxon>Bacteria</taxon>
        <taxon>Bacillati</taxon>
        <taxon>Actinomycetota</taxon>
        <taxon>Actinomycetes</taxon>
        <taxon>Micrococcales</taxon>
        <taxon>Microbacteriaceae</taxon>
        <taxon>Microbacterium</taxon>
    </lineage>
</organism>
<keyword evidence="3" id="KW-0804">Transcription</keyword>
<dbReference type="PANTHER" id="PTHR33204:SF18">
    <property type="entry name" value="TRANSCRIPTIONAL REGULATORY PROTEIN"/>
    <property type="match status" value="1"/>
</dbReference>
<accession>A0A0B2A3A0</accession>
<evidence type="ECO:0000313" key="6">
    <source>
        <dbReference type="Proteomes" id="UP000031030"/>
    </source>
</evidence>
<dbReference type="Pfam" id="PF01638">
    <property type="entry name" value="HxlR"/>
    <property type="match status" value="1"/>
</dbReference>
<keyword evidence="6" id="KW-1185">Reference proteome</keyword>
<dbReference type="PANTHER" id="PTHR33204">
    <property type="entry name" value="TRANSCRIPTIONAL REGULATOR, MARR FAMILY"/>
    <property type="match status" value="1"/>
</dbReference>
<protein>
    <recommendedName>
        <fullName evidence="4">HTH hxlR-type domain-containing protein</fullName>
    </recommendedName>
</protein>
<dbReference type="Proteomes" id="UP000031030">
    <property type="component" value="Unassembled WGS sequence"/>
</dbReference>
<dbReference type="InterPro" id="IPR036390">
    <property type="entry name" value="WH_DNA-bd_sf"/>
</dbReference>
<dbReference type="Gene3D" id="1.10.10.10">
    <property type="entry name" value="Winged helix-like DNA-binding domain superfamily/Winged helix DNA-binding domain"/>
    <property type="match status" value="1"/>
</dbReference>
<dbReference type="PROSITE" id="PS51118">
    <property type="entry name" value="HTH_HXLR"/>
    <property type="match status" value="1"/>
</dbReference>
<feature type="domain" description="HTH hxlR-type" evidence="4">
    <location>
        <begin position="12"/>
        <end position="107"/>
    </location>
</feature>
<dbReference type="SUPFAM" id="SSF46785">
    <property type="entry name" value="Winged helix' DNA-binding domain"/>
    <property type="match status" value="1"/>
</dbReference>
<reference evidence="5 6" key="1">
    <citation type="submission" date="2014-11" db="EMBL/GenBank/DDBJ databases">
        <title>Genome sequence of Microbacterium mangrovi MUSC 115(T).</title>
        <authorList>
            <person name="Lee L.-H."/>
        </authorList>
    </citation>
    <scope>NUCLEOTIDE SEQUENCE [LARGE SCALE GENOMIC DNA]</scope>
    <source>
        <strain evidence="5 6">MUSC 115</strain>
    </source>
</reference>
<dbReference type="STRING" id="1348253.LK09_17210"/>